<dbReference type="InterPro" id="IPR038763">
    <property type="entry name" value="DHH_sf"/>
</dbReference>
<protein>
    <recommendedName>
        <fullName evidence="3">DDH domain-containing protein</fullName>
    </recommendedName>
</protein>
<evidence type="ECO:0000313" key="1">
    <source>
        <dbReference type="EMBL" id="OGL74032.1"/>
    </source>
</evidence>
<gene>
    <name evidence="1" type="ORF">A3D72_00880</name>
</gene>
<dbReference type="AlphaFoldDB" id="A0A1F7U709"/>
<dbReference type="STRING" id="1802391.A3D72_00880"/>
<accession>A0A1F7U709</accession>
<dbReference type="InterPro" id="IPR051319">
    <property type="entry name" value="Oligoribo/pAp-PDE_c-di-AMP_PDE"/>
</dbReference>
<dbReference type="Proteomes" id="UP000176303">
    <property type="component" value="Unassembled WGS sequence"/>
</dbReference>
<comment type="caution">
    <text evidence="1">The sequence shown here is derived from an EMBL/GenBank/DDBJ whole genome shotgun (WGS) entry which is preliminary data.</text>
</comment>
<dbReference type="PANTHER" id="PTHR47618:SF1">
    <property type="entry name" value="BIFUNCTIONAL OLIGORIBONUCLEASE AND PAP PHOSPHATASE NRNA"/>
    <property type="match status" value="1"/>
</dbReference>
<dbReference type="SUPFAM" id="SSF64182">
    <property type="entry name" value="DHH phosphoesterases"/>
    <property type="match status" value="1"/>
</dbReference>
<reference evidence="1 2" key="1">
    <citation type="journal article" date="2016" name="Nat. Commun.">
        <title>Thousands of microbial genomes shed light on interconnected biogeochemical processes in an aquifer system.</title>
        <authorList>
            <person name="Anantharaman K."/>
            <person name="Brown C.T."/>
            <person name="Hug L.A."/>
            <person name="Sharon I."/>
            <person name="Castelle C.J."/>
            <person name="Probst A.J."/>
            <person name="Thomas B.C."/>
            <person name="Singh A."/>
            <person name="Wilkins M.J."/>
            <person name="Karaoz U."/>
            <person name="Brodie E.L."/>
            <person name="Williams K.H."/>
            <person name="Hubbard S.S."/>
            <person name="Banfield J.F."/>
        </authorList>
    </citation>
    <scope>NUCLEOTIDE SEQUENCE [LARGE SCALE GENOMIC DNA]</scope>
</reference>
<evidence type="ECO:0000313" key="2">
    <source>
        <dbReference type="Proteomes" id="UP000176303"/>
    </source>
</evidence>
<dbReference type="Gene3D" id="3.90.1640.10">
    <property type="entry name" value="inorganic pyrophosphatase (n-terminal core)"/>
    <property type="match status" value="2"/>
</dbReference>
<sequence>MALTATQQVFELLDRSREVLVAVTPSPSTDALASALALRLLLERQGKKVEVVSPGFSPESKHAFLPGIAAVRPELPHLQKMTVEVDLKSTTLHELTHEVRDGKLRINLTPRQGIWKPEDVRAVPADYRFDLAVTIGAQDLEALGPIYESNPEFFFKIPIINIDNHPANEHFGAINAVNLAAASISEVVYDLMADRRSTFDEAVATALLAGIIGATKSFKTDNVTPRILSITGELVALGGKREEIVKHLFRTRNVATLRLWGRALARLKHDEPSGLVWSVLTASDFVHAGSKEEELPDVVEELISFCPQAQTIVLLYETKEGICGLVETRRTHDALALAKPFSATGARHAARFCIKDQGLVDAERAVISKIKEGLLSAPI</sequence>
<organism evidence="1 2">
    <name type="scientific">Candidatus Uhrbacteria bacterium RIFCSPHIGHO2_02_FULL_57_19</name>
    <dbReference type="NCBI Taxonomy" id="1802391"/>
    <lineage>
        <taxon>Bacteria</taxon>
        <taxon>Candidatus Uhriibacteriota</taxon>
    </lineage>
</organism>
<dbReference type="EMBL" id="MGDZ01000010">
    <property type="protein sequence ID" value="OGL74032.1"/>
    <property type="molecule type" value="Genomic_DNA"/>
</dbReference>
<proteinExistence type="predicted"/>
<evidence type="ECO:0008006" key="3">
    <source>
        <dbReference type="Google" id="ProtNLM"/>
    </source>
</evidence>
<dbReference type="Gene3D" id="3.10.310.30">
    <property type="match status" value="1"/>
</dbReference>
<name>A0A1F7U709_9BACT</name>
<dbReference type="PANTHER" id="PTHR47618">
    <property type="entry name" value="BIFUNCTIONAL OLIGORIBONUCLEASE AND PAP PHOSPHATASE NRNA"/>
    <property type="match status" value="1"/>
</dbReference>